<dbReference type="SUPFAM" id="SSF51905">
    <property type="entry name" value="FAD/NAD(P)-binding domain"/>
    <property type="match status" value="1"/>
</dbReference>
<name>A0A4R4Y3I5_9PSEU</name>
<accession>A0A4R4Y3I5</accession>
<dbReference type="EMBL" id="SMKW01000084">
    <property type="protein sequence ID" value="TDD38636.1"/>
    <property type="molecule type" value="Genomic_DNA"/>
</dbReference>
<keyword evidence="2" id="KW-0285">Flavoprotein</keyword>
<feature type="domain" description="FAD-binding" evidence="4">
    <location>
        <begin position="4"/>
        <end position="337"/>
    </location>
</feature>
<dbReference type="PANTHER" id="PTHR43004">
    <property type="entry name" value="TRK SYSTEM POTASSIUM UPTAKE PROTEIN"/>
    <property type="match status" value="1"/>
</dbReference>
<comment type="caution">
    <text evidence="5">The sequence shown here is derived from an EMBL/GenBank/DDBJ whole genome shotgun (WGS) entry which is preliminary data.</text>
</comment>
<sequence>METTSVLVVGAGPAGLALACGLRQHGITVRVIDQAAGPASTSRANILHARGVEVLNRLGALGDLPDRALHAVRMTLHVGEKPLAEVSFGQIEGNQLSALLVSQAEVEAVLRERLGELGGTVEWGRELTDLDQRPEGVTAKLRDGGLSADYVVGCDGAHSTVRKLSGIGFPGVPLVDQWLLADVRADWVLDRTGSSGWFHRDGLFFAMPMRNGADDAWRLMADVRPGTDSGDVLDQLQKLLPERTGRTDAKIGDVAWTSAFRIHRRLADRYRDGRVLLVGDAAHIHSPFGGQGMNTGIGDAENLAWKLALVAESRADSALLDTYQAERRPLAEDVLRSTTANTKLMLADGAVARFARDRLITPLANLAMVQRRATWLASQLWVDYRKGPLGSRRGPRPRPGDRVPDLACRGDRGPTRLHSELGGKWALLAPPGTSLEVLAPLGEHVVRLAPDRPQRDVWLIRPDAHLAWRGTELRSLARWLDNALGNGRTT</sequence>
<dbReference type="InterPro" id="IPR036188">
    <property type="entry name" value="FAD/NAD-bd_sf"/>
</dbReference>
<proteinExistence type="predicted"/>
<keyword evidence="6" id="KW-1185">Reference proteome</keyword>
<dbReference type="Gene3D" id="3.50.50.60">
    <property type="entry name" value="FAD/NAD(P)-binding domain"/>
    <property type="match status" value="1"/>
</dbReference>
<dbReference type="Gene3D" id="3.40.30.120">
    <property type="match status" value="1"/>
</dbReference>
<dbReference type="AlphaFoldDB" id="A0A4R4Y3I5"/>
<reference evidence="5 6" key="1">
    <citation type="submission" date="2019-03" db="EMBL/GenBank/DDBJ databases">
        <title>Draft genome sequences of novel Actinobacteria.</title>
        <authorList>
            <person name="Sahin N."/>
            <person name="Ay H."/>
            <person name="Saygin H."/>
        </authorList>
    </citation>
    <scope>NUCLEOTIDE SEQUENCE [LARGE SCALE GENOMIC DNA]</scope>
    <source>
        <strain evidence="5 6">7K502</strain>
    </source>
</reference>
<organism evidence="5 6">
    <name type="scientific">Saccharopolyspora elongata</name>
    <dbReference type="NCBI Taxonomy" id="2530387"/>
    <lineage>
        <taxon>Bacteria</taxon>
        <taxon>Bacillati</taxon>
        <taxon>Actinomycetota</taxon>
        <taxon>Actinomycetes</taxon>
        <taxon>Pseudonocardiales</taxon>
        <taxon>Pseudonocardiaceae</taxon>
        <taxon>Saccharopolyspora</taxon>
    </lineage>
</organism>
<dbReference type="Pfam" id="PF01494">
    <property type="entry name" value="FAD_binding_3"/>
    <property type="match status" value="1"/>
</dbReference>
<evidence type="ECO:0000256" key="2">
    <source>
        <dbReference type="ARBA" id="ARBA00022630"/>
    </source>
</evidence>
<comment type="cofactor">
    <cofactor evidence="1">
        <name>FAD</name>
        <dbReference type="ChEBI" id="CHEBI:57692"/>
    </cofactor>
</comment>
<dbReference type="Proteomes" id="UP000294947">
    <property type="component" value="Unassembled WGS sequence"/>
</dbReference>
<dbReference type="Pfam" id="PF21274">
    <property type="entry name" value="Rng_hyd_C"/>
    <property type="match status" value="1"/>
</dbReference>
<evidence type="ECO:0000313" key="5">
    <source>
        <dbReference type="EMBL" id="TDD38636.1"/>
    </source>
</evidence>
<dbReference type="Gene3D" id="3.30.70.2450">
    <property type="match status" value="1"/>
</dbReference>
<evidence type="ECO:0000313" key="6">
    <source>
        <dbReference type="Proteomes" id="UP000294947"/>
    </source>
</evidence>
<protein>
    <submittedName>
        <fullName evidence="5">Oxygenase</fullName>
    </submittedName>
</protein>
<dbReference type="InterPro" id="IPR002938">
    <property type="entry name" value="FAD-bd"/>
</dbReference>
<evidence type="ECO:0000256" key="1">
    <source>
        <dbReference type="ARBA" id="ARBA00001974"/>
    </source>
</evidence>
<evidence type="ECO:0000256" key="3">
    <source>
        <dbReference type="ARBA" id="ARBA00022827"/>
    </source>
</evidence>
<evidence type="ECO:0000259" key="4">
    <source>
        <dbReference type="Pfam" id="PF01494"/>
    </source>
</evidence>
<dbReference type="PANTHER" id="PTHR43004:SF19">
    <property type="entry name" value="BINDING MONOOXYGENASE, PUTATIVE (JCVI)-RELATED"/>
    <property type="match status" value="1"/>
</dbReference>
<dbReference type="GO" id="GO:0016709">
    <property type="term" value="F:oxidoreductase activity, acting on paired donors, with incorporation or reduction of molecular oxygen, NAD(P)H as one donor, and incorporation of one atom of oxygen"/>
    <property type="evidence" value="ECO:0007669"/>
    <property type="project" value="UniProtKB-ARBA"/>
</dbReference>
<keyword evidence="3" id="KW-0274">FAD</keyword>
<dbReference type="RefSeq" id="WP_132493614.1">
    <property type="nucleotide sequence ID" value="NZ_SMKW01000084.1"/>
</dbReference>
<dbReference type="GO" id="GO:0071949">
    <property type="term" value="F:FAD binding"/>
    <property type="evidence" value="ECO:0007669"/>
    <property type="project" value="InterPro"/>
</dbReference>
<gene>
    <name evidence="5" type="ORF">E1288_38510</name>
</gene>
<dbReference type="PRINTS" id="PR00420">
    <property type="entry name" value="RNGMNOXGNASE"/>
</dbReference>
<dbReference type="OrthoDB" id="3647401at2"/>
<dbReference type="InterPro" id="IPR050641">
    <property type="entry name" value="RIFMO-like"/>
</dbReference>